<gene>
    <name evidence="2" type="ORF">ECRASSUSDP1_LOCUS26393</name>
</gene>
<feature type="region of interest" description="Disordered" evidence="1">
    <location>
        <begin position="400"/>
        <end position="428"/>
    </location>
</feature>
<dbReference type="AlphaFoldDB" id="A0AAD1Y3Z6"/>
<sequence length="447" mass="50969">MNIKNRESKYFSKAANRFYIGGSGQKRVPKNTQSMPFMMAKNKKRSNHKNLVSRAQNLLMEKASTQKSVEKLVRKKQRREHSASQNYKTVQSAVSRPRYDSVSSMRSERPSFKKLEQITCNDDPEEISPERSPKQTKQRHFSMNGRNSRKLNKQYNSCTEKPRLPSAHDAKWDQALKKQKCETLGYFINCASEMMKQNPLASLKGSVTSSFGETSPMFSTPKQVKGRNWNQPPLNPIKSPCVKTQRDVRESEESLLCSPHRNTNRKTKRVPSTSSTFKKCDTGYSETLQNTCPRKSHHLKRVSCLTNGTKIKTQCTDASELAEFIELEDQCRRSLQNPPKKCTSNAFSLKKRTKFHSKEDSKMSTITEPIMVKNIGEKAKVRKTAYKVLDLAACPKYQKSTSKSHLKPSLKKGLSSGAKKSKRALKNPPLAKKMAITISKNNEIIYW</sequence>
<reference evidence="2" key="1">
    <citation type="submission" date="2023-07" db="EMBL/GenBank/DDBJ databases">
        <authorList>
            <consortium name="AG Swart"/>
            <person name="Singh M."/>
            <person name="Singh A."/>
            <person name="Seah K."/>
            <person name="Emmerich C."/>
        </authorList>
    </citation>
    <scope>NUCLEOTIDE SEQUENCE</scope>
    <source>
        <strain evidence="2">DP1</strain>
    </source>
</reference>
<keyword evidence="3" id="KW-1185">Reference proteome</keyword>
<organism evidence="2 3">
    <name type="scientific">Euplotes crassus</name>
    <dbReference type="NCBI Taxonomy" id="5936"/>
    <lineage>
        <taxon>Eukaryota</taxon>
        <taxon>Sar</taxon>
        <taxon>Alveolata</taxon>
        <taxon>Ciliophora</taxon>
        <taxon>Intramacronucleata</taxon>
        <taxon>Spirotrichea</taxon>
        <taxon>Hypotrichia</taxon>
        <taxon>Euplotida</taxon>
        <taxon>Euplotidae</taxon>
        <taxon>Moneuplotes</taxon>
    </lineage>
</organism>
<comment type="caution">
    <text evidence="2">The sequence shown here is derived from an EMBL/GenBank/DDBJ whole genome shotgun (WGS) entry which is preliminary data.</text>
</comment>
<feature type="region of interest" description="Disordered" evidence="1">
    <location>
        <begin position="60"/>
        <end position="153"/>
    </location>
</feature>
<feature type="compositionally biased region" description="Basic and acidic residues" evidence="1">
    <location>
        <begin position="106"/>
        <end position="116"/>
    </location>
</feature>
<evidence type="ECO:0000313" key="3">
    <source>
        <dbReference type="Proteomes" id="UP001295684"/>
    </source>
</evidence>
<accession>A0AAD1Y3Z6</accession>
<feature type="compositionally biased region" description="Polar residues" evidence="1">
    <location>
        <begin position="83"/>
        <end position="94"/>
    </location>
</feature>
<feature type="compositionally biased region" description="Polar residues" evidence="1">
    <location>
        <begin position="214"/>
        <end position="232"/>
    </location>
</feature>
<protein>
    <submittedName>
        <fullName evidence="2">Uncharacterized protein</fullName>
    </submittedName>
</protein>
<dbReference type="EMBL" id="CAMPGE010027201">
    <property type="protein sequence ID" value="CAI2384853.1"/>
    <property type="molecule type" value="Genomic_DNA"/>
</dbReference>
<evidence type="ECO:0000256" key="1">
    <source>
        <dbReference type="SAM" id="MobiDB-lite"/>
    </source>
</evidence>
<evidence type="ECO:0000313" key="2">
    <source>
        <dbReference type="EMBL" id="CAI2384853.1"/>
    </source>
</evidence>
<proteinExistence type="predicted"/>
<feature type="region of interest" description="Disordered" evidence="1">
    <location>
        <begin position="214"/>
        <end position="236"/>
    </location>
</feature>
<name>A0AAD1Y3Z6_EUPCR</name>
<dbReference type="Proteomes" id="UP001295684">
    <property type="component" value="Unassembled WGS sequence"/>
</dbReference>